<protein>
    <submittedName>
        <fullName evidence="1">Uncharacterized protein</fullName>
    </submittedName>
</protein>
<name>A0A1F6UEN9_9PROT</name>
<dbReference type="AlphaFoldDB" id="A0A1F6UEN9"/>
<reference evidence="1 2" key="1">
    <citation type="journal article" date="2016" name="Nat. Commun.">
        <title>Thousands of microbial genomes shed light on interconnected biogeochemical processes in an aquifer system.</title>
        <authorList>
            <person name="Anantharaman K."/>
            <person name="Brown C.T."/>
            <person name="Hug L.A."/>
            <person name="Sharon I."/>
            <person name="Castelle C.J."/>
            <person name="Probst A.J."/>
            <person name="Thomas B.C."/>
            <person name="Singh A."/>
            <person name="Wilkins M.J."/>
            <person name="Karaoz U."/>
            <person name="Brodie E.L."/>
            <person name="Williams K.H."/>
            <person name="Hubbard S.S."/>
            <person name="Banfield J.F."/>
        </authorList>
    </citation>
    <scope>NUCLEOTIDE SEQUENCE [LARGE SCALE GENOMIC DNA]</scope>
</reference>
<gene>
    <name evidence="1" type="ORF">A2V58_00515</name>
</gene>
<comment type="caution">
    <text evidence="1">The sequence shown here is derived from an EMBL/GenBank/DDBJ whole genome shotgun (WGS) entry which is preliminary data.</text>
</comment>
<dbReference type="EMBL" id="MFSV01000204">
    <property type="protein sequence ID" value="OGI55843.1"/>
    <property type="molecule type" value="Genomic_DNA"/>
</dbReference>
<sequence length="127" mass="14004">MADIFSMTAPLTLRRPSGEERIMAEHFRHARGLLYFDLYWHVGDPAETLHVIEGEISGEGPWRVGDCIVKVLGCHGSDPALATAYARWQERLEQDGYLPRPLIDAIARRYGATLATNGPGSAAPSSR</sequence>
<accession>A0A1F6UEN9</accession>
<proteinExistence type="predicted"/>
<organism evidence="1 2">
    <name type="scientific">Candidatus Muproteobacteria bacterium RBG_19FT_COMBO_61_10</name>
    <dbReference type="NCBI Taxonomy" id="1817761"/>
    <lineage>
        <taxon>Bacteria</taxon>
        <taxon>Pseudomonadati</taxon>
        <taxon>Pseudomonadota</taxon>
        <taxon>Candidatus Muproteobacteria</taxon>
    </lineage>
</organism>
<evidence type="ECO:0000313" key="2">
    <source>
        <dbReference type="Proteomes" id="UP000177950"/>
    </source>
</evidence>
<dbReference type="Proteomes" id="UP000177950">
    <property type="component" value="Unassembled WGS sequence"/>
</dbReference>
<evidence type="ECO:0000313" key="1">
    <source>
        <dbReference type="EMBL" id="OGI55843.1"/>
    </source>
</evidence>